<sequence length="143" mass="16161">MGQINDEFYSGVNDTKVQKDAAERNGRIIVRNVSFKATKEALKEHFSKYGTVQEVNLLKKPDGRLVGCAFVHFADVTSAEKSIAATNKKPFLERPIQVAFAVSKKAYVQNLDSKNARQRFDSVNSEDDQKPFKKEKPESTLHR</sequence>
<proteinExistence type="predicted"/>
<comment type="caution">
    <text evidence="1">The sequence shown here is derived from an EMBL/GenBank/DDBJ whole genome shotgun (WGS) entry which is preliminary data.</text>
</comment>
<evidence type="ECO:0000313" key="2">
    <source>
        <dbReference type="Proteomes" id="UP001231649"/>
    </source>
</evidence>
<dbReference type="EMBL" id="CM056795">
    <property type="protein sequence ID" value="KAJ8720853.1"/>
    <property type="molecule type" value="Genomic_DNA"/>
</dbReference>
<gene>
    <name evidence="1" type="ORF">PYW08_006318</name>
</gene>
<reference evidence="1" key="1">
    <citation type="submission" date="2023-03" db="EMBL/GenBank/DDBJ databases">
        <title>Chromosome-level genomes of two armyworms, Mythimna separata and Mythimna loreyi, provide insights into the biosynthesis and reception of sex pheromones.</title>
        <authorList>
            <person name="Zhao H."/>
        </authorList>
    </citation>
    <scope>NUCLEOTIDE SEQUENCE</scope>
    <source>
        <strain evidence="1">BeijingLab</strain>
    </source>
</reference>
<evidence type="ECO:0000313" key="1">
    <source>
        <dbReference type="EMBL" id="KAJ8720853.1"/>
    </source>
</evidence>
<name>A0ACC2QMC5_9NEOP</name>
<accession>A0ACC2QMC5</accession>
<dbReference type="Proteomes" id="UP001231649">
    <property type="component" value="Chromosome 19"/>
</dbReference>
<keyword evidence="2" id="KW-1185">Reference proteome</keyword>
<protein>
    <submittedName>
        <fullName evidence="1">Uncharacterized protein</fullName>
    </submittedName>
</protein>
<organism evidence="1 2">
    <name type="scientific">Mythimna loreyi</name>
    <dbReference type="NCBI Taxonomy" id="667449"/>
    <lineage>
        <taxon>Eukaryota</taxon>
        <taxon>Metazoa</taxon>
        <taxon>Ecdysozoa</taxon>
        <taxon>Arthropoda</taxon>
        <taxon>Hexapoda</taxon>
        <taxon>Insecta</taxon>
        <taxon>Pterygota</taxon>
        <taxon>Neoptera</taxon>
        <taxon>Endopterygota</taxon>
        <taxon>Lepidoptera</taxon>
        <taxon>Glossata</taxon>
        <taxon>Ditrysia</taxon>
        <taxon>Noctuoidea</taxon>
        <taxon>Noctuidae</taxon>
        <taxon>Noctuinae</taxon>
        <taxon>Hadenini</taxon>
        <taxon>Mythimna</taxon>
    </lineage>
</organism>